<dbReference type="GO" id="GO:1901137">
    <property type="term" value="P:carbohydrate derivative biosynthetic process"/>
    <property type="evidence" value="ECO:0007669"/>
    <property type="project" value="UniProtKB-ARBA"/>
</dbReference>
<dbReference type="PANTHER" id="PTHR48044:SF22">
    <property type="entry name" value="GLYCOSYLTRANSFERASE"/>
    <property type="match status" value="1"/>
</dbReference>
<dbReference type="SUPFAM" id="SSF53756">
    <property type="entry name" value="UDP-Glycosyltransferase/glycogen phosphorylase"/>
    <property type="match status" value="1"/>
</dbReference>
<feature type="domain" description="Glycosyltransferase N-terminal" evidence="5">
    <location>
        <begin position="19"/>
        <end position="260"/>
    </location>
</feature>
<keyword evidence="2 3" id="KW-0808">Transferase</keyword>
<dbReference type="Gene3D" id="3.40.50.2000">
    <property type="entry name" value="Glycogen Phosphorylase B"/>
    <property type="match status" value="2"/>
</dbReference>
<dbReference type="Proteomes" id="UP000316621">
    <property type="component" value="Chromosome 7"/>
</dbReference>
<dbReference type="GO" id="GO:0008194">
    <property type="term" value="F:UDP-glycosyltransferase activity"/>
    <property type="evidence" value="ECO:0007669"/>
    <property type="project" value="InterPro"/>
</dbReference>
<dbReference type="PROSITE" id="PS00375">
    <property type="entry name" value="UDPGT"/>
    <property type="match status" value="1"/>
</dbReference>
<dbReference type="InterPro" id="IPR002213">
    <property type="entry name" value="UDP_glucos_trans"/>
</dbReference>
<dbReference type="Pfam" id="PF26168">
    <property type="entry name" value="Glyco_transf_N"/>
    <property type="match status" value="1"/>
</dbReference>
<name>A0A4Y7KBL7_PAPSO</name>
<evidence type="ECO:0000256" key="4">
    <source>
        <dbReference type="RuleBase" id="RU362057"/>
    </source>
</evidence>
<dbReference type="CDD" id="cd03784">
    <property type="entry name" value="GT1_Gtf-like"/>
    <property type="match status" value="1"/>
</dbReference>
<dbReference type="Pfam" id="PF00201">
    <property type="entry name" value="UDPGT"/>
    <property type="match status" value="1"/>
</dbReference>
<comment type="similarity">
    <text evidence="1 3">Belongs to the UDP-glycosyltransferase family.</text>
</comment>
<dbReference type="InterPro" id="IPR035595">
    <property type="entry name" value="UDP_glycos_trans_CS"/>
</dbReference>
<dbReference type="OMA" id="ICTAVNI"/>
<dbReference type="Gramene" id="RZC70774">
    <property type="protein sequence ID" value="RZC70774"/>
    <property type="gene ID" value="C5167_033938"/>
</dbReference>
<keyword evidence="3" id="KW-0328">Glycosyltransferase</keyword>
<dbReference type="PANTHER" id="PTHR48044">
    <property type="entry name" value="GLYCOSYLTRANSFERASE"/>
    <property type="match status" value="1"/>
</dbReference>
<protein>
    <recommendedName>
        <fullName evidence="4">Glycosyltransferase</fullName>
        <ecNumber evidence="4">2.4.1.-</ecNumber>
    </recommendedName>
</protein>
<evidence type="ECO:0000256" key="3">
    <source>
        <dbReference type="RuleBase" id="RU003718"/>
    </source>
</evidence>
<dbReference type="InterPro" id="IPR058980">
    <property type="entry name" value="Glyco_transf_N"/>
</dbReference>
<sequence length="526" mass="58628">MGHQQEHDFNGSSTLLPLEPVVVVMFPFPTQGHFSAVVHLSHLLSARGIPVHFICTAVNIQQITQRVQAGNLSATNPIQFHDLGIHSFPSPTPDPNSSNKLPVQLAPTFEGVVNFHQPLAELISSLSATAQRVVLVHDCFMAFAVEKASSSAKIHNLEVYCFSPFTIFTALYTRWEIYGRPNWPSFEYLKEYSHQLTIDGCLLDGFFEKIMSPQMKLASQISSGYIYNTCRPLEGKFIDILLSVPPFQGGNMTLWCLGPLVGRLPAVGGTPQKSSAASVKSRYKCLEWLDAQPQNSVLYVAFGTATTLSEEEINQLAKGLDCSQHRFIWVFREADRNDVVDANNEVRRIGLPIGFEKRVTEGGMGMIVRDWAPQVEILAHPSTGGFLSHSGWNSVVESLGMGVPMAVWPMHSDHPWNAVLVTEVLKVGVFVQEWANRNDLVSSTMIDKVVRKLMDSDDGKDMRRRAEELSLALRKSVLPAEGMSSTEELDLFIKHISRSLKIKLFKCCFYFLSINSVRAYVCASFF</sequence>
<accession>A0A4Y7KBL7</accession>
<dbReference type="FunFam" id="3.40.50.2000:FF:000060">
    <property type="entry name" value="Glycosyltransferase"/>
    <property type="match status" value="1"/>
</dbReference>
<keyword evidence="7" id="KW-1185">Reference proteome</keyword>
<proteinExistence type="inferred from homology"/>
<evidence type="ECO:0000256" key="2">
    <source>
        <dbReference type="ARBA" id="ARBA00022679"/>
    </source>
</evidence>
<reference evidence="6 7" key="1">
    <citation type="journal article" date="2018" name="Science">
        <title>The opium poppy genome and morphinan production.</title>
        <authorList>
            <person name="Guo L."/>
            <person name="Winzer T."/>
            <person name="Yang X."/>
            <person name="Li Y."/>
            <person name="Ning Z."/>
            <person name="He Z."/>
            <person name="Teodor R."/>
            <person name="Lu Y."/>
            <person name="Bowser T.A."/>
            <person name="Graham I.A."/>
            <person name="Ye K."/>
        </authorList>
    </citation>
    <scope>NUCLEOTIDE SEQUENCE [LARGE SCALE GENOMIC DNA]</scope>
    <source>
        <strain evidence="7">cv. HN1</strain>
        <tissue evidence="6">Leaves</tissue>
    </source>
</reference>
<evidence type="ECO:0000313" key="7">
    <source>
        <dbReference type="Proteomes" id="UP000316621"/>
    </source>
</evidence>
<evidence type="ECO:0000256" key="1">
    <source>
        <dbReference type="ARBA" id="ARBA00009995"/>
    </source>
</evidence>
<dbReference type="OrthoDB" id="5835829at2759"/>
<gene>
    <name evidence="6" type="ORF">C5167_033938</name>
</gene>
<dbReference type="EMBL" id="CM010721">
    <property type="protein sequence ID" value="RZC70774.1"/>
    <property type="molecule type" value="Genomic_DNA"/>
</dbReference>
<dbReference type="EC" id="2.4.1.-" evidence="4"/>
<evidence type="ECO:0000313" key="6">
    <source>
        <dbReference type="EMBL" id="RZC70774.1"/>
    </source>
</evidence>
<organism evidence="6 7">
    <name type="scientific">Papaver somniferum</name>
    <name type="common">Opium poppy</name>
    <dbReference type="NCBI Taxonomy" id="3469"/>
    <lineage>
        <taxon>Eukaryota</taxon>
        <taxon>Viridiplantae</taxon>
        <taxon>Streptophyta</taxon>
        <taxon>Embryophyta</taxon>
        <taxon>Tracheophyta</taxon>
        <taxon>Spermatophyta</taxon>
        <taxon>Magnoliopsida</taxon>
        <taxon>Ranunculales</taxon>
        <taxon>Papaveraceae</taxon>
        <taxon>Papaveroideae</taxon>
        <taxon>Papaver</taxon>
    </lineage>
</organism>
<evidence type="ECO:0000259" key="5">
    <source>
        <dbReference type="Pfam" id="PF26168"/>
    </source>
</evidence>
<dbReference type="AlphaFoldDB" id="A0A4Y7KBL7"/>